<dbReference type="Gene3D" id="1.10.10.10">
    <property type="entry name" value="Winged helix-like DNA-binding domain superfamily/Winged helix DNA-binding domain"/>
    <property type="match status" value="3"/>
</dbReference>
<accession>A0A0B2UIG9</accession>
<comment type="similarity">
    <text evidence="2 5">Belongs to the RecX family.</text>
</comment>
<evidence type="ECO:0000256" key="1">
    <source>
        <dbReference type="ARBA" id="ARBA00004496"/>
    </source>
</evidence>
<dbReference type="Proteomes" id="UP000031012">
    <property type="component" value="Unassembled WGS sequence"/>
</dbReference>
<evidence type="ECO:0000259" key="8">
    <source>
        <dbReference type="Pfam" id="PF21982"/>
    </source>
</evidence>
<dbReference type="GO" id="GO:0006282">
    <property type="term" value="P:regulation of DNA repair"/>
    <property type="evidence" value="ECO:0007669"/>
    <property type="project" value="UniProtKB-UniRule"/>
</dbReference>
<keyword evidence="4 5" id="KW-0963">Cytoplasm</keyword>
<comment type="function">
    <text evidence="5">Modulates RecA activity.</text>
</comment>
<evidence type="ECO:0000313" key="10">
    <source>
        <dbReference type="Proteomes" id="UP000031012"/>
    </source>
</evidence>
<reference evidence="9 10" key="1">
    <citation type="submission" date="2014-03" db="EMBL/GenBank/DDBJ databases">
        <title>Genome sequence of the diesel-degrader and plant-growth promoter Acinetobacter oleivorans PF-1 isolated from the roots of poplar tree.</title>
        <authorList>
            <person name="Gkorezis P."/>
            <person name="van Hamme J."/>
            <person name="Rineau F."/>
            <person name="Vangronsveld J."/>
            <person name="Francetti A."/>
        </authorList>
    </citation>
    <scope>NUCLEOTIDE SEQUENCE [LARGE SCALE GENOMIC DNA]</scope>
    <source>
        <strain evidence="9 10">PF1</strain>
    </source>
</reference>
<gene>
    <name evidence="5" type="primary">recX</name>
    <name evidence="9" type="ORF">DH17_00615</name>
</gene>
<protein>
    <recommendedName>
        <fullName evidence="3 5">Regulatory protein RecX</fullName>
    </recommendedName>
</protein>
<dbReference type="InterPro" id="IPR053925">
    <property type="entry name" value="RecX_HTH_3rd"/>
</dbReference>
<evidence type="ECO:0000256" key="3">
    <source>
        <dbReference type="ARBA" id="ARBA00018111"/>
    </source>
</evidence>
<dbReference type="HAMAP" id="MF_01114">
    <property type="entry name" value="RecX"/>
    <property type="match status" value="1"/>
</dbReference>
<feature type="domain" description="RecX first three-helical" evidence="8">
    <location>
        <begin position="21"/>
        <end position="59"/>
    </location>
</feature>
<organism evidence="9 10">
    <name type="scientific">Acinetobacter oleivorans</name>
    <dbReference type="NCBI Taxonomy" id="1148157"/>
    <lineage>
        <taxon>Bacteria</taxon>
        <taxon>Pseudomonadati</taxon>
        <taxon>Pseudomonadota</taxon>
        <taxon>Gammaproteobacteria</taxon>
        <taxon>Moraxellales</taxon>
        <taxon>Moraxellaceae</taxon>
        <taxon>Acinetobacter</taxon>
    </lineage>
</organism>
<dbReference type="EMBL" id="JHQK01000001">
    <property type="protein sequence ID" value="KHN68745.1"/>
    <property type="molecule type" value="Genomic_DNA"/>
</dbReference>
<comment type="subcellular location">
    <subcellularLocation>
        <location evidence="1 5">Cytoplasm</location>
    </subcellularLocation>
</comment>
<evidence type="ECO:0000259" key="7">
    <source>
        <dbReference type="Pfam" id="PF21981"/>
    </source>
</evidence>
<feature type="domain" description="RecX third three-helical" evidence="7">
    <location>
        <begin position="112"/>
        <end position="154"/>
    </location>
</feature>
<dbReference type="PANTHER" id="PTHR33602">
    <property type="entry name" value="REGULATORY PROTEIN RECX FAMILY PROTEIN"/>
    <property type="match status" value="1"/>
</dbReference>
<feature type="domain" description="RecX second three-helical" evidence="6">
    <location>
        <begin position="66"/>
        <end position="104"/>
    </location>
</feature>
<dbReference type="AlphaFoldDB" id="A0A0B2UIG9"/>
<name>A0A0B2UIG9_9GAMM</name>
<dbReference type="InterPro" id="IPR053924">
    <property type="entry name" value="RecX_HTH_2nd"/>
</dbReference>
<dbReference type="InterPro" id="IPR036388">
    <property type="entry name" value="WH-like_DNA-bd_sf"/>
</dbReference>
<dbReference type="Pfam" id="PF02631">
    <property type="entry name" value="RecX_HTH2"/>
    <property type="match status" value="1"/>
</dbReference>
<dbReference type="Pfam" id="PF21982">
    <property type="entry name" value="RecX_HTH1"/>
    <property type="match status" value="1"/>
</dbReference>
<dbReference type="InterPro" id="IPR003783">
    <property type="entry name" value="Regulatory_RecX"/>
</dbReference>
<dbReference type="PANTHER" id="PTHR33602:SF1">
    <property type="entry name" value="REGULATORY PROTEIN RECX FAMILY PROTEIN"/>
    <property type="match status" value="1"/>
</dbReference>
<evidence type="ECO:0000256" key="5">
    <source>
        <dbReference type="HAMAP-Rule" id="MF_01114"/>
    </source>
</evidence>
<comment type="caution">
    <text evidence="9">The sequence shown here is derived from an EMBL/GenBank/DDBJ whole genome shotgun (WGS) entry which is preliminary data.</text>
</comment>
<evidence type="ECO:0000256" key="4">
    <source>
        <dbReference type="ARBA" id="ARBA00022490"/>
    </source>
</evidence>
<dbReference type="InterPro" id="IPR053926">
    <property type="entry name" value="RecX_HTH_1st"/>
</dbReference>
<dbReference type="Pfam" id="PF21981">
    <property type="entry name" value="RecX_HTH3"/>
    <property type="match status" value="1"/>
</dbReference>
<evidence type="ECO:0000256" key="2">
    <source>
        <dbReference type="ARBA" id="ARBA00009695"/>
    </source>
</evidence>
<evidence type="ECO:0000313" key="9">
    <source>
        <dbReference type="EMBL" id="KHN68745.1"/>
    </source>
</evidence>
<dbReference type="GO" id="GO:0005737">
    <property type="term" value="C:cytoplasm"/>
    <property type="evidence" value="ECO:0007669"/>
    <property type="project" value="UniProtKB-SubCell"/>
</dbReference>
<proteinExistence type="inferred from homology"/>
<evidence type="ECO:0000259" key="6">
    <source>
        <dbReference type="Pfam" id="PF02631"/>
    </source>
</evidence>
<sequence>MFKRTEEQSQQRALLTGQRLRSYAFALLTRRDYSKAELTDKLTRYAQNPEEVKQLVEELSEKNYQSDQRVAEQMLASQIRKGKGPNRIKQALKTKQIENDLIAEDIHNIDWIEQAYQLKVKKFGEEVEKDPKLKAKQIRFLQYRGFDLDVIIKAVQRRVD</sequence>